<dbReference type="PROSITE" id="PS51379">
    <property type="entry name" value="4FE4S_FER_2"/>
    <property type="match status" value="2"/>
</dbReference>
<dbReference type="Pfam" id="PF12838">
    <property type="entry name" value="Fer4_7"/>
    <property type="match status" value="1"/>
</dbReference>
<dbReference type="SUPFAM" id="SSF54862">
    <property type="entry name" value="4Fe-4S ferredoxins"/>
    <property type="match status" value="1"/>
</dbReference>
<dbReference type="GO" id="GO:0051536">
    <property type="term" value="F:iron-sulfur cluster binding"/>
    <property type="evidence" value="ECO:0007669"/>
    <property type="project" value="UniProtKB-KW"/>
</dbReference>
<evidence type="ECO:0000259" key="4">
    <source>
        <dbReference type="PROSITE" id="PS51379"/>
    </source>
</evidence>
<dbReference type="PANTHER" id="PTHR43193:SF2">
    <property type="entry name" value="POLYFERREDOXIN PROTEIN FWDF"/>
    <property type="match status" value="1"/>
</dbReference>
<dbReference type="STRING" id="1121950.SAMN02745243_00774"/>
<dbReference type="InterPro" id="IPR007525">
    <property type="entry name" value="FrhB_FdhB_C"/>
</dbReference>
<dbReference type="EMBL" id="FQZY01000010">
    <property type="protein sequence ID" value="SHJ51657.1"/>
    <property type="molecule type" value="Genomic_DNA"/>
</dbReference>
<keyword evidence="2" id="KW-0408">Iron</keyword>
<dbReference type="InterPro" id="IPR017900">
    <property type="entry name" value="4Fe4S_Fe_S_CS"/>
</dbReference>
<sequence length="385" mass="44050">MISLASKAKCTGCAACADSCPKNCIEMKYDNEGFLFPSRDTQKCVECHMCERSCPIVTDKKVERTEPQAAYAAKHLQKEVCGKSSSGGAFAALAKVVLEQNGVVFAAGMDSDFHVYHSRAATLEELKPLLRAKYLQSNMTGIYRQIKEALETGVPVLFVGTPCQARSVKLYFGDATNLYTGEFICHGVPSQAVFAEHIRHVEKKTKARVKKYDFHTKRLSWRRNTIHIQLDNGKNLDTNSYNNPFLYGFFKNKILRRSCYDCQMRTVERTSDIVLADFWEIREVDKRYDDYDGVSMIIVYTERGKKLLKSSEKYMKCNEVSLDDVISCKKNLKPRSYSMAGREAFMRDYMTKGYEYAQKKHLEPAAYKKPLKYLKDSILVLLRKK</sequence>
<keyword evidence="6" id="KW-1185">Reference proteome</keyword>
<feature type="domain" description="4Fe-4S ferredoxin-type" evidence="4">
    <location>
        <begin position="1"/>
        <end position="30"/>
    </location>
</feature>
<dbReference type="PROSITE" id="PS00198">
    <property type="entry name" value="4FE4S_FER_1"/>
    <property type="match status" value="2"/>
</dbReference>
<accession>A0A1M6JY57</accession>
<dbReference type="GO" id="GO:0046872">
    <property type="term" value="F:metal ion binding"/>
    <property type="evidence" value="ECO:0007669"/>
    <property type="project" value="UniProtKB-KW"/>
</dbReference>
<organism evidence="5 6">
    <name type="scientific">Hespellia stercorisuis DSM 15480</name>
    <dbReference type="NCBI Taxonomy" id="1121950"/>
    <lineage>
        <taxon>Bacteria</taxon>
        <taxon>Bacillati</taxon>
        <taxon>Bacillota</taxon>
        <taxon>Clostridia</taxon>
        <taxon>Lachnospirales</taxon>
        <taxon>Lachnospiraceae</taxon>
        <taxon>Hespellia</taxon>
    </lineage>
</organism>
<name>A0A1M6JY57_9FIRM</name>
<dbReference type="InterPro" id="IPR052977">
    <property type="entry name" value="Polyferredoxin-like_ET"/>
</dbReference>
<evidence type="ECO:0000256" key="1">
    <source>
        <dbReference type="ARBA" id="ARBA00022723"/>
    </source>
</evidence>
<reference evidence="5 6" key="1">
    <citation type="submission" date="2016-11" db="EMBL/GenBank/DDBJ databases">
        <authorList>
            <person name="Jaros S."/>
            <person name="Januszkiewicz K."/>
            <person name="Wedrychowicz H."/>
        </authorList>
    </citation>
    <scope>NUCLEOTIDE SEQUENCE [LARGE SCALE GENOMIC DNA]</scope>
    <source>
        <strain evidence="5 6">DSM 15480</strain>
    </source>
</reference>
<keyword evidence="3" id="KW-0411">Iron-sulfur</keyword>
<gene>
    <name evidence="5" type="ORF">SAMN02745243_00774</name>
</gene>
<proteinExistence type="predicted"/>
<dbReference type="Pfam" id="PF04432">
    <property type="entry name" value="FrhB_FdhB_C"/>
    <property type="match status" value="1"/>
</dbReference>
<evidence type="ECO:0000313" key="5">
    <source>
        <dbReference type="EMBL" id="SHJ51657.1"/>
    </source>
</evidence>
<evidence type="ECO:0000256" key="2">
    <source>
        <dbReference type="ARBA" id="ARBA00023004"/>
    </source>
</evidence>
<evidence type="ECO:0000256" key="3">
    <source>
        <dbReference type="ARBA" id="ARBA00023014"/>
    </source>
</evidence>
<dbReference type="InterPro" id="IPR017896">
    <property type="entry name" value="4Fe4S_Fe-S-bd"/>
</dbReference>
<keyword evidence="1" id="KW-0479">Metal-binding</keyword>
<dbReference type="Proteomes" id="UP000184301">
    <property type="component" value="Unassembled WGS sequence"/>
</dbReference>
<dbReference type="OrthoDB" id="430408at2"/>
<protein>
    <submittedName>
        <fullName evidence="5">Coenzyme F420-reducing hydrogenase, beta subunit</fullName>
    </submittedName>
</protein>
<dbReference type="Gene3D" id="3.30.70.20">
    <property type="match status" value="1"/>
</dbReference>
<evidence type="ECO:0000313" key="6">
    <source>
        <dbReference type="Proteomes" id="UP000184301"/>
    </source>
</evidence>
<dbReference type="PANTHER" id="PTHR43193">
    <property type="match status" value="1"/>
</dbReference>
<feature type="domain" description="4Fe-4S ferredoxin-type" evidence="4">
    <location>
        <begin position="35"/>
        <end position="64"/>
    </location>
</feature>
<dbReference type="AlphaFoldDB" id="A0A1M6JY57"/>